<dbReference type="EMBL" id="BSXT01001232">
    <property type="protein sequence ID" value="GMF40236.1"/>
    <property type="molecule type" value="Genomic_DNA"/>
</dbReference>
<evidence type="ECO:0000256" key="1">
    <source>
        <dbReference type="SAM" id="MobiDB-lite"/>
    </source>
</evidence>
<evidence type="ECO:0000313" key="2">
    <source>
        <dbReference type="EMBL" id="GMF40236.1"/>
    </source>
</evidence>
<sequence>MCYFTTNNIASNINGDHTTMWSNRTYSLVRIALRWRLADCVAPLHHLPLGLDVPVSTHQSKVFFGENSCSFQMSTPTTQAADAPAAPAAANTVVASTATTTSSSASTASNDTSTVMMSSPPPSELVAWRVQEDACGEAGERL</sequence>
<name>A0A9W7CTX9_9STRA</name>
<feature type="compositionally biased region" description="Low complexity" evidence="1">
    <location>
        <begin position="94"/>
        <end position="114"/>
    </location>
</feature>
<protein>
    <submittedName>
        <fullName evidence="2">Unnamed protein product</fullName>
    </submittedName>
</protein>
<feature type="region of interest" description="Disordered" evidence="1">
    <location>
        <begin position="94"/>
        <end position="123"/>
    </location>
</feature>
<organism evidence="2 3">
    <name type="scientific">Phytophthora fragariaefolia</name>
    <dbReference type="NCBI Taxonomy" id="1490495"/>
    <lineage>
        <taxon>Eukaryota</taxon>
        <taxon>Sar</taxon>
        <taxon>Stramenopiles</taxon>
        <taxon>Oomycota</taxon>
        <taxon>Peronosporomycetes</taxon>
        <taxon>Peronosporales</taxon>
        <taxon>Peronosporaceae</taxon>
        <taxon>Phytophthora</taxon>
    </lineage>
</organism>
<proteinExistence type="predicted"/>
<accession>A0A9W7CTX9</accession>
<keyword evidence="3" id="KW-1185">Reference proteome</keyword>
<evidence type="ECO:0000313" key="3">
    <source>
        <dbReference type="Proteomes" id="UP001165121"/>
    </source>
</evidence>
<dbReference type="Proteomes" id="UP001165121">
    <property type="component" value="Unassembled WGS sequence"/>
</dbReference>
<reference evidence="2" key="1">
    <citation type="submission" date="2023-04" db="EMBL/GenBank/DDBJ databases">
        <title>Phytophthora fragariaefolia NBRC 109709.</title>
        <authorList>
            <person name="Ichikawa N."/>
            <person name="Sato H."/>
            <person name="Tonouchi N."/>
        </authorList>
    </citation>
    <scope>NUCLEOTIDE SEQUENCE</scope>
    <source>
        <strain evidence="2">NBRC 109709</strain>
    </source>
</reference>
<gene>
    <name evidence="2" type="ORF">Pfra01_001226700</name>
</gene>
<dbReference type="AlphaFoldDB" id="A0A9W7CTX9"/>
<comment type="caution">
    <text evidence="2">The sequence shown here is derived from an EMBL/GenBank/DDBJ whole genome shotgun (WGS) entry which is preliminary data.</text>
</comment>